<feature type="transmembrane region" description="Helical" evidence="2">
    <location>
        <begin position="6"/>
        <end position="28"/>
    </location>
</feature>
<proteinExistence type="predicted"/>
<dbReference type="EMBL" id="CAJNNV010016038">
    <property type="protein sequence ID" value="CAE8604085.1"/>
    <property type="molecule type" value="Genomic_DNA"/>
</dbReference>
<feature type="transmembrane region" description="Helical" evidence="2">
    <location>
        <begin position="40"/>
        <end position="63"/>
    </location>
</feature>
<keyword evidence="2" id="KW-0812">Transmembrane</keyword>
<protein>
    <submittedName>
        <fullName evidence="3">Uncharacterized protein</fullName>
    </submittedName>
</protein>
<gene>
    <name evidence="3" type="ORF">PGLA1383_LOCUS22271</name>
</gene>
<feature type="region of interest" description="Disordered" evidence="1">
    <location>
        <begin position="161"/>
        <end position="187"/>
    </location>
</feature>
<evidence type="ECO:0000313" key="4">
    <source>
        <dbReference type="Proteomes" id="UP000654075"/>
    </source>
</evidence>
<sequence>MATDWWAQWIMCIPCALILSCLVFKANCEEGYYCVKGSTTVWACTAAFWLHIVLHTLFLKYVVPRFRLEGESDGADSNTYKGCSERIAASWVTMNPIYVLRSQYFYKRSPACEYCLPGKEHRLETNEEIGLFFNDCAAAAEDYNAPHVDTDALNGHWENLHSQVSGRRKAEEAGGRRGRGRGRAGAEVRLRSQGEGTLCLRSS</sequence>
<dbReference type="Proteomes" id="UP000654075">
    <property type="component" value="Unassembled WGS sequence"/>
</dbReference>
<reference evidence="3" key="1">
    <citation type="submission" date="2021-02" db="EMBL/GenBank/DDBJ databases">
        <authorList>
            <person name="Dougan E. K."/>
            <person name="Rhodes N."/>
            <person name="Thang M."/>
            <person name="Chan C."/>
        </authorList>
    </citation>
    <scope>NUCLEOTIDE SEQUENCE</scope>
</reference>
<accession>A0A813ESH6</accession>
<evidence type="ECO:0000313" key="3">
    <source>
        <dbReference type="EMBL" id="CAE8604085.1"/>
    </source>
</evidence>
<name>A0A813ESH6_POLGL</name>
<keyword evidence="4" id="KW-1185">Reference proteome</keyword>
<organism evidence="3 4">
    <name type="scientific">Polarella glacialis</name>
    <name type="common">Dinoflagellate</name>
    <dbReference type="NCBI Taxonomy" id="89957"/>
    <lineage>
        <taxon>Eukaryota</taxon>
        <taxon>Sar</taxon>
        <taxon>Alveolata</taxon>
        <taxon>Dinophyceae</taxon>
        <taxon>Suessiales</taxon>
        <taxon>Suessiaceae</taxon>
        <taxon>Polarella</taxon>
    </lineage>
</organism>
<keyword evidence="2" id="KW-0472">Membrane</keyword>
<dbReference type="AlphaFoldDB" id="A0A813ESH6"/>
<evidence type="ECO:0000256" key="1">
    <source>
        <dbReference type="SAM" id="MobiDB-lite"/>
    </source>
</evidence>
<evidence type="ECO:0000256" key="2">
    <source>
        <dbReference type="SAM" id="Phobius"/>
    </source>
</evidence>
<keyword evidence="2" id="KW-1133">Transmembrane helix</keyword>
<comment type="caution">
    <text evidence="3">The sequence shown here is derived from an EMBL/GenBank/DDBJ whole genome shotgun (WGS) entry which is preliminary data.</text>
</comment>
<dbReference type="OrthoDB" id="409943at2759"/>